<dbReference type="AlphaFoldDB" id="A0A852SPB0"/>
<evidence type="ECO:0000259" key="7">
    <source>
        <dbReference type="Pfam" id="PF00933"/>
    </source>
</evidence>
<evidence type="ECO:0000256" key="4">
    <source>
        <dbReference type="ARBA" id="ARBA00022801"/>
    </source>
</evidence>
<keyword evidence="5 8" id="KW-0326">Glycosidase</keyword>
<gene>
    <name evidence="8" type="ORF">BJ984_001805</name>
</gene>
<evidence type="ECO:0000313" key="9">
    <source>
        <dbReference type="Proteomes" id="UP000549913"/>
    </source>
</evidence>
<sequence>MPRRRSAAGRIGVLSGVLLAATLVVSGCTGSALFGGGAGAPAGAPTAGATSGAGGGGPSGVAPSGGATSGAGGATAAAPEGSGRVRGEFPVVSERQRIRLYAEARLSTMTLEQKLASLVMVHVGGADPAPLQAYLTANQPAGLLLLGDNVPGSSAQASALTDALQQSQGLGTLVAIDEEGGIVARLAEDGYPAADTLKAAPVAATADAFAQRAALLESTGMTVNFGVVADVTADPGSFIFERALGTDAASSAERVAAAVGAERGHVFSTLKHFPGHGTVSGDSHTSIPSTSLPMEQWRSDVAPPFAAGIDAGAELVMFGHLAYTSVDALPASLSPEWHRVLREELGFEGVAVTDDLLMLEASGVPAYADRTANAIAAVAAGNDVLLYNSTVDLPPLVASLAAAVRAGTIPASRVDDAALHVLTLRRELWLQQHPAP</sequence>
<evidence type="ECO:0000313" key="8">
    <source>
        <dbReference type="EMBL" id="NYD70647.1"/>
    </source>
</evidence>
<dbReference type="EMBL" id="JACCBM010000001">
    <property type="protein sequence ID" value="NYD70647.1"/>
    <property type="molecule type" value="Genomic_DNA"/>
</dbReference>
<comment type="catalytic activity">
    <reaction evidence="1">
        <text>Hydrolysis of terminal non-reducing N-acetyl-D-hexosamine residues in N-acetyl-beta-D-hexosaminides.</text>
        <dbReference type="EC" id="3.2.1.52"/>
    </reaction>
</comment>
<dbReference type="Gene3D" id="3.20.20.300">
    <property type="entry name" value="Glycoside hydrolase, family 3, N-terminal domain"/>
    <property type="match status" value="1"/>
</dbReference>
<proteinExistence type="inferred from homology"/>
<organism evidence="8 9">
    <name type="scientific">Herbiconiux flava</name>
    <dbReference type="NCBI Taxonomy" id="881268"/>
    <lineage>
        <taxon>Bacteria</taxon>
        <taxon>Bacillati</taxon>
        <taxon>Actinomycetota</taxon>
        <taxon>Actinomycetes</taxon>
        <taxon>Micrococcales</taxon>
        <taxon>Microbacteriaceae</taxon>
        <taxon>Herbiconiux</taxon>
    </lineage>
</organism>
<dbReference type="Pfam" id="PF00933">
    <property type="entry name" value="Glyco_hydro_3"/>
    <property type="match status" value="1"/>
</dbReference>
<evidence type="ECO:0000256" key="6">
    <source>
        <dbReference type="SAM" id="MobiDB-lite"/>
    </source>
</evidence>
<keyword evidence="4 8" id="KW-0378">Hydrolase</keyword>
<evidence type="ECO:0000256" key="5">
    <source>
        <dbReference type="ARBA" id="ARBA00023295"/>
    </source>
</evidence>
<evidence type="ECO:0000256" key="2">
    <source>
        <dbReference type="ARBA" id="ARBA00005336"/>
    </source>
</evidence>
<comment type="similarity">
    <text evidence="2">Belongs to the glycosyl hydrolase 3 family.</text>
</comment>
<dbReference type="Proteomes" id="UP000549913">
    <property type="component" value="Unassembled WGS sequence"/>
</dbReference>
<dbReference type="SUPFAM" id="SSF51445">
    <property type="entry name" value="(Trans)glycosidases"/>
    <property type="match status" value="1"/>
</dbReference>
<dbReference type="PANTHER" id="PTHR30480">
    <property type="entry name" value="BETA-HEXOSAMINIDASE-RELATED"/>
    <property type="match status" value="1"/>
</dbReference>
<comment type="caution">
    <text evidence="8">The sequence shown here is derived from an EMBL/GenBank/DDBJ whole genome shotgun (WGS) entry which is preliminary data.</text>
</comment>
<feature type="domain" description="Glycoside hydrolase family 3 N-terminal" evidence="7">
    <location>
        <begin position="110"/>
        <end position="424"/>
    </location>
</feature>
<dbReference type="GO" id="GO:0009254">
    <property type="term" value="P:peptidoglycan turnover"/>
    <property type="evidence" value="ECO:0007669"/>
    <property type="project" value="TreeGrafter"/>
</dbReference>
<dbReference type="InterPro" id="IPR017853">
    <property type="entry name" value="GH"/>
</dbReference>
<dbReference type="GO" id="GO:0005975">
    <property type="term" value="P:carbohydrate metabolic process"/>
    <property type="evidence" value="ECO:0007669"/>
    <property type="project" value="InterPro"/>
</dbReference>
<protein>
    <recommendedName>
        <fullName evidence="3">beta-N-acetylhexosaminidase</fullName>
        <ecNumber evidence="3">3.2.1.52</ecNumber>
    </recommendedName>
</protein>
<feature type="region of interest" description="Disordered" evidence="6">
    <location>
        <begin position="44"/>
        <end position="88"/>
    </location>
</feature>
<evidence type="ECO:0000256" key="1">
    <source>
        <dbReference type="ARBA" id="ARBA00001231"/>
    </source>
</evidence>
<dbReference type="InterPro" id="IPR036962">
    <property type="entry name" value="Glyco_hydro_3_N_sf"/>
</dbReference>
<name>A0A852SPB0_9MICO</name>
<dbReference type="EC" id="3.2.1.52" evidence="3"/>
<dbReference type="GO" id="GO:0004563">
    <property type="term" value="F:beta-N-acetylhexosaminidase activity"/>
    <property type="evidence" value="ECO:0007669"/>
    <property type="project" value="UniProtKB-EC"/>
</dbReference>
<keyword evidence="9" id="KW-1185">Reference proteome</keyword>
<reference evidence="8 9" key="1">
    <citation type="submission" date="2020-07" db="EMBL/GenBank/DDBJ databases">
        <title>Sequencing the genomes of 1000 actinobacteria strains.</title>
        <authorList>
            <person name="Klenk H.-P."/>
        </authorList>
    </citation>
    <scope>NUCLEOTIDE SEQUENCE [LARGE SCALE GENOMIC DNA]</scope>
    <source>
        <strain evidence="8 9">DSM 26474</strain>
    </source>
</reference>
<dbReference type="InterPro" id="IPR001764">
    <property type="entry name" value="Glyco_hydro_3_N"/>
</dbReference>
<evidence type="ECO:0000256" key="3">
    <source>
        <dbReference type="ARBA" id="ARBA00012663"/>
    </source>
</evidence>
<dbReference type="PANTHER" id="PTHR30480:SF13">
    <property type="entry name" value="BETA-HEXOSAMINIDASE"/>
    <property type="match status" value="1"/>
</dbReference>
<dbReference type="RefSeq" id="WP_271206484.1">
    <property type="nucleotide sequence ID" value="NZ_BSEW01000001.1"/>
</dbReference>
<dbReference type="InterPro" id="IPR050226">
    <property type="entry name" value="NagZ_Beta-hexosaminidase"/>
</dbReference>
<accession>A0A852SPB0</accession>
<dbReference type="PROSITE" id="PS51257">
    <property type="entry name" value="PROKAR_LIPOPROTEIN"/>
    <property type="match status" value="1"/>
</dbReference>